<sequence length="154" mass="17316">MKGVDEVIDGYSGRAYTVLLYTQMVKRLADAAKRPGFTADDWAPLAALVDTGEFERVGNFKEVMNWTQYLGFLSNWAPSSSWEASFKRVSEVDGVVFLELEERSEVGEFTSVVNSLSVYEFADDGKISHIDLYLQMALPNMEMLDSYQGVEISE</sequence>
<comment type="caution">
    <text evidence="1">The sequence shown here is derived from an EMBL/GenBank/DDBJ whole genome shotgun (WGS) entry which is preliminary data.</text>
</comment>
<dbReference type="InterPro" id="IPR032710">
    <property type="entry name" value="NTF2-like_dom_sf"/>
</dbReference>
<evidence type="ECO:0000313" key="1">
    <source>
        <dbReference type="EMBL" id="OBG08113.1"/>
    </source>
</evidence>
<reference evidence="2" key="1">
    <citation type="submission" date="2016-06" db="EMBL/GenBank/DDBJ databases">
        <authorList>
            <person name="Sutton G."/>
            <person name="Brinkac L."/>
            <person name="Sanka R."/>
            <person name="Adams M."/>
            <person name="Lau E."/>
            <person name="Mehaffy C."/>
            <person name="Tameris M."/>
            <person name="Hatherill M."/>
            <person name="Hanekom W."/>
            <person name="Mahomed H."/>
            <person name="Mcshane H."/>
        </authorList>
    </citation>
    <scope>NUCLEOTIDE SEQUENCE [LARGE SCALE GENOMIC DNA]</scope>
    <source>
        <strain evidence="2">852014-51077_SCH5608930-a</strain>
    </source>
</reference>
<gene>
    <name evidence="1" type="ORF">A5771_05010</name>
</gene>
<evidence type="ECO:0000313" key="2">
    <source>
        <dbReference type="Proteomes" id="UP000093985"/>
    </source>
</evidence>
<organism evidence="1 2">
    <name type="scientific">Mycolicibacter sinensis (strain JDM601)</name>
    <name type="common">Mycobacterium sinense</name>
    <dbReference type="NCBI Taxonomy" id="875328"/>
    <lineage>
        <taxon>Bacteria</taxon>
        <taxon>Bacillati</taxon>
        <taxon>Actinomycetota</taxon>
        <taxon>Actinomycetes</taxon>
        <taxon>Mycobacteriales</taxon>
        <taxon>Mycobacteriaceae</taxon>
        <taxon>Mycolicibacter</taxon>
    </lineage>
</organism>
<dbReference type="Proteomes" id="UP000093985">
    <property type="component" value="Unassembled WGS sequence"/>
</dbReference>
<name>A0A1A2ERL0_MYCSD</name>
<proteinExistence type="predicted"/>
<dbReference type="RefSeq" id="WP_064854380.1">
    <property type="nucleotide sequence ID" value="NZ_LZIM01000101.1"/>
</dbReference>
<evidence type="ECO:0008006" key="3">
    <source>
        <dbReference type="Google" id="ProtNLM"/>
    </source>
</evidence>
<dbReference type="EMBL" id="LZIN01000033">
    <property type="protein sequence ID" value="OBG08113.1"/>
    <property type="molecule type" value="Genomic_DNA"/>
</dbReference>
<protein>
    <recommendedName>
        <fullName evidence="3">SnoaL-like domain-containing protein</fullName>
    </recommendedName>
</protein>
<accession>A0A1A2ERL0</accession>
<dbReference type="AlphaFoldDB" id="A0A1A2ERL0"/>
<dbReference type="OrthoDB" id="7504149at2"/>
<dbReference type="SUPFAM" id="SSF54427">
    <property type="entry name" value="NTF2-like"/>
    <property type="match status" value="1"/>
</dbReference>